<evidence type="ECO:0000313" key="2">
    <source>
        <dbReference type="Proteomes" id="UP000004508"/>
    </source>
</evidence>
<dbReference type="Proteomes" id="UP000004508">
    <property type="component" value="Unassembled WGS sequence"/>
</dbReference>
<organism evidence="1 2">
    <name type="scientific">Ktedonobacter racemifer DSM 44963</name>
    <dbReference type="NCBI Taxonomy" id="485913"/>
    <lineage>
        <taxon>Bacteria</taxon>
        <taxon>Bacillati</taxon>
        <taxon>Chloroflexota</taxon>
        <taxon>Ktedonobacteria</taxon>
        <taxon>Ktedonobacterales</taxon>
        <taxon>Ktedonobacteraceae</taxon>
        <taxon>Ktedonobacter</taxon>
    </lineage>
</organism>
<sequence length="233" mass="26164">MKKWYDPTFGDCFESNYRHCIILICHFSVSMYCLCQVSVSIKHEQKGVNICEKNNSQQREWGIMTKNDEQQFAGEQQRPLSRRRFLEGTLGAALASAGIYELIDTLVQTPEWVAFAVNQPLPPEQYAIPTPRLIMDDGSGVASSIGTIPVLIPPLHTHVITAAVKVPANAKALQEAQHHLESVIAGLELPLPVSWAWWSPGDFPTSNITSHAWGTRRVSSRRERATQRIYQLI</sequence>
<dbReference type="STRING" id="485913.Krac_9850"/>
<reference evidence="1 2" key="1">
    <citation type="journal article" date="2011" name="Stand. Genomic Sci.">
        <title>Non-contiguous finished genome sequence and contextual data of the filamentous soil bacterium Ktedonobacter racemifer type strain (SOSP1-21).</title>
        <authorList>
            <person name="Chang Y.J."/>
            <person name="Land M."/>
            <person name="Hauser L."/>
            <person name="Chertkov O."/>
            <person name="Del Rio T.G."/>
            <person name="Nolan M."/>
            <person name="Copeland A."/>
            <person name="Tice H."/>
            <person name="Cheng J.F."/>
            <person name="Lucas S."/>
            <person name="Han C."/>
            <person name="Goodwin L."/>
            <person name="Pitluck S."/>
            <person name="Ivanova N."/>
            <person name="Ovchinikova G."/>
            <person name="Pati A."/>
            <person name="Chen A."/>
            <person name="Palaniappan K."/>
            <person name="Mavromatis K."/>
            <person name="Liolios K."/>
            <person name="Brettin T."/>
            <person name="Fiebig A."/>
            <person name="Rohde M."/>
            <person name="Abt B."/>
            <person name="Goker M."/>
            <person name="Detter J.C."/>
            <person name="Woyke T."/>
            <person name="Bristow J."/>
            <person name="Eisen J.A."/>
            <person name="Markowitz V."/>
            <person name="Hugenholtz P."/>
            <person name="Kyrpides N.C."/>
            <person name="Klenk H.P."/>
            <person name="Lapidus A."/>
        </authorList>
    </citation>
    <scope>NUCLEOTIDE SEQUENCE [LARGE SCALE GENOMIC DNA]</scope>
    <source>
        <strain evidence="2">DSM 44963</strain>
    </source>
</reference>
<dbReference type="InParanoid" id="D6TE26"/>
<gene>
    <name evidence="1" type="ORF">Krac_9850</name>
</gene>
<dbReference type="EMBL" id="ADVG01000001">
    <property type="protein sequence ID" value="EFH88399.1"/>
    <property type="molecule type" value="Genomic_DNA"/>
</dbReference>
<proteinExistence type="predicted"/>
<accession>D6TE26</accession>
<dbReference type="AlphaFoldDB" id="D6TE26"/>
<name>D6TE26_KTERA</name>
<protein>
    <submittedName>
        <fullName evidence="1">Uncharacterized protein</fullName>
    </submittedName>
</protein>
<comment type="caution">
    <text evidence="1">The sequence shown here is derived from an EMBL/GenBank/DDBJ whole genome shotgun (WGS) entry which is preliminary data.</text>
</comment>
<keyword evidence="2" id="KW-1185">Reference proteome</keyword>
<evidence type="ECO:0000313" key="1">
    <source>
        <dbReference type="EMBL" id="EFH88399.1"/>
    </source>
</evidence>